<dbReference type="Proteomes" id="UP001162992">
    <property type="component" value="Chromosome 11"/>
</dbReference>
<organism evidence="1 2">
    <name type="scientific">Diphasiastrum complanatum</name>
    <name type="common">Issler's clubmoss</name>
    <name type="synonym">Lycopodium complanatum</name>
    <dbReference type="NCBI Taxonomy" id="34168"/>
    <lineage>
        <taxon>Eukaryota</taxon>
        <taxon>Viridiplantae</taxon>
        <taxon>Streptophyta</taxon>
        <taxon>Embryophyta</taxon>
        <taxon>Tracheophyta</taxon>
        <taxon>Lycopodiopsida</taxon>
        <taxon>Lycopodiales</taxon>
        <taxon>Lycopodiaceae</taxon>
        <taxon>Lycopodioideae</taxon>
        <taxon>Diphasiastrum</taxon>
    </lineage>
</organism>
<proteinExistence type="predicted"/>
<sequence length="158" mass="17081">MAAYFSGARLKELFARYGRVALGVHMSVSLVSISSFYVAIKNNVDVAELLEKIGVPAQYYRQEQDALGELARAEKKSEEKSWEVVMLGDGGEGGDLRKDGNSVKEKIRSNSVLLGGGGALALAIVCNKALLPVRVPITVLLTPPISRFLARKSIYKGI</sequence>
<evidence type="ECO:0000313" key="2">
    <source>
        <dbReference type="Proteomes" id="UP001162992"/>
    </source>
</evidence>
<gene>
    <name evidence="1" type="ORF">O6H91_11G107300</name>
</gene>
<protein>
    <submittedName>
        <fullName evidence="1">Uncharacterized protein</fullName>
    </submittedName>
</protein>
<accession>A0ACC2CD12</accession>
<keyword evidence="2" id="KW-1185">Reference proteome</keyword>
<comment type="caution">
    <text evidence="1">The sequence shown here is derived from an EMBL/GenBank/DDBJ whole genome shotgun (WGS) entry which is preliminary data.</text>
</comment>
<dbReference type="EMBL" id="CM055102">
    <property type="protein sequence ID" value="KAJ7539739.1"/>
    <property type="molecule type" value="Genomic_DNA"/>
</dbReference>
<name>A0ACC2CD12_DIPCM</name>
<reference evidence="2" key="1">
    <citation type="journal article" date="2024" name="Proc. Natl. Acad. Sci. U.S.A.">
        <title>Extraordinary preservation of gene collinearity over three hundred million years revealed in homosporous lycophytes.</title>
        <authorList>
            <person name="Li C."/>
            <person name="Wickell D."/>
            <person name="Kuo L.Y."/>
            <person name="Chen X."/>
            <person name="Nie B."/>
            <person name="Liao X."/>
            <person name="Peng D."/>
            <person name="Ji J."/>
            <person name="Jenkins J."/>
            <person name="Williams M."/>
            <person name="Shu S."/>
            <person name="Plott C."/>
            <person name="Barry K."/>
            <person name="Rajasekar S."/>
            <person name="Grimwood J."/>
            <person name="Han X."/>
            <person name="Sun S."/>
            <person name="Hou Z."/>
            <person name="He W."/>
            <person name="Dai G."/>
            <person name="Sun C."/>
            <person name="Schmutz J."/>
            <person name="Leebens-Mack J.H."/>
            <person name="Li F.W."/>
            <person name="Wang L."/>
        </authorList>
    </citation>
    <scope>NUCLEOTIDE SEQUENCE [LARGE SCALE GENOMIC DNA]</scope>
    <source>
        <strain evidence="2">cv. PW_Plant_1</strain>
    </source>
</reference>
<evidence type="ECO:0000313" key="1">
    <source>
        <dbReference type="EMBL" id="KAJ7539739.1"/>
    </source>
</evidence>